<dbReference type="Proteomes" id="UP000828390">
    <property type="component" value="Unassembled WGS sequence"/>
</dbReference>
<organism evidence="2 3">
    <name type="scientific">Dreissena polymorpha</name>
    <name type="common">Zebra mussel</name>
    <name type="synonym">Mytilus polymorpha</name>
    <dbReference type="NCBI Taxonomy" id="45954"/>
    <lineage>
        <taxon>Eukaryota</taxon>
        <taxon>Metazoa</taxon>
        <taxon>Spiralia</taxon>
        <taxon>Lophotrochozoa</taxon>
        <taxon>Mollusca</taxon>
        <taxon>Bivalvia</taxon>
        <taxon>Autobranchia</taxon>
        <taxon>Heteroconchia</taxon>
        <taxon>Euheterodonta</taxon>
        <taxon>Imparidentia</taxon>
        <taxon>Neoheterodontei</taxon>
        <taxon>Myida</taxon>
        <taxon>Dreissenoidea</taxon>
        <taxon>Dreissenidae</taxon>
        <taxon>Dreissena</taxon>
    </lineage>
</organism>
<reference evidence="2" key="2">
    <citation type="submission" date="2020-11" db="EMBL/GenBank/DDBJ databases">
        <authorList>
            <person name="McCartney M.A."/>
            <person name="Auch B."/>
            <person name="Kono T."/>
            <person name="Mallez S."/>
            <person name="Becker A."/>
            <person name="Gohl D.M."/>
            <person name="Silverstein K.A.T."/>
            <person name="Koren S."/>
            <person name="Bechman K.B."/>
            <person name="Herman A."/>
            <person name="Abrahante J.E."/>
            <person name="Garbe J."/>
        </authorList>
    </citation>
    <scope>NUCLEOTIDE SEQUENCE</scope>
    <source>
        <strain evidence="2">Duluth1</strain>
        <tissue evidence="2">Whole animal</tissue>
    </source>
</reference>
<gene>
    <name evidence="2" type="ORF">DPMN_007717</name>
</gene>
<feature type="compositionally biased region" description="Polar residues" evidence="1">
    <location>
        <begin position="591"/>
        <end position="609"/>
    </location>
</feature>
<evidence type="ECO:0000313" key="2">
    <source>
        <dbReference type="EMBL" id="KAH3883750.1"/>
    </source>
</evidence>
<dbReference type="AlphaFoldDB" id="A0A9D4MX05"/>
<sequence>MGDTPVSPNPTNQRKLPIPTSAANTNSPLKDFLIKPKRILPPKPDNQKVKRTVQENTSECKAEETVPTLPKSVLNTNLRTEASSGGSSACSTPRVSVPKLAINVDRLKTYFQLQGNAVVRKEKRKTDLNENDIKYTKSESGTDKQPSQCSTPDEIVGVVPPLVSTDTPLPLVTTASDGLLKLKEWCPVREVDKIPPEMTSDPSMAKTLQRNIRSPSPKSNTTWDRSSSGYSSDERQDPRSPPPSHSASLSVSSKTETELTNEDDASISHTDDIGEDEKSEDENSENDQTDELDTLKSTDDLTSLKPSNIRSISADDLLSSDNDCNALTLTPIPASAVPDTEAASTSCEHCDIANTCCLDNSDTASSCVNFTLESLVTTKKRPVGTALPNPPVNVNGNRIQYRKSVSESVINLRQTSRNGASDSNLDGLAVCGKSFPQTSVSNFPSLKFSEASGVDVLRSETGSGNKLESISTYSAFTPIDRPLLSAENCVDAPDCLQKTRLMRPPPALVTCRSPRDHRDIRGPNLGINFAVRVPMKDEFRRTLHHLSVPRHLSPALKPVPIRARHPMCVTATNLNQQMSAMDTIQNQPISTSLSRTSANESVGRNSNFSGKKMWRPPSGQPDNAQARPFSPFGGTLPPAKIKEQEDKKHHMNDNHCD</sequence>
<feature type="compositionally biased region" description="Basic and acidic residues" evidence="1">
    <location>
        <begin position="130"/>
        <end position="142"/>
    </location>
</feature>
<evidence type="ECO:0000313" key="3">
    <source>
        <dbReference type="Proteomes" id="UP000828390"/>
    </source>
</evidence>
<feature type="region of interest" description="Disordered" evidence="1">
    <location>
        <begin position="130"/>
        <end position="154"/>
    </location>
</feature>
<name>A0A9D4MX05_DREPO</name>
<dbReference type="EMBL" id="JAIWYP010000001">
    <property type="protein sequence ID" value="KAH3883750.1"/>
    <property type="molecule type" value="Genomic_DNA"/>
</dbReference>
<feature type="compositionally biased region" description="Polar residues" evidence="1">
    <location>
        <begin position="73"/>
        <end position="93"/>
    </location>
</feature>
<proteinExistence type="predicted"/>
<reference evidence="2" key="1">
    <citation type="journal article" date="2019" name="bioRxiv">
        <title>The Genome of the Zebra Mussel, Dreissena polymorpha: A Resource for Invasive Species Research.</title>
        <authorList>
            <person name="McCartney M.A."/>
            <person name="Auch B."/>
            <person name="Kono T."/>
            <person name="Mallez S."/>
            <person name="Zhang Y."/>
            <person name="Obille A."/>
            <person name="Becker A."/>
            <person name="Abrahante J.E."/>
            <person name="Garbe J."/>
            <person name="Badalamenti J.P."/>
            <person name="Herman A."/>
            <person name="Mangelson H."/>
            <person name="Liachko I."/>
            <person name="Sullivan S."/>
            <person name="Sone E.D."/>
            <person name="Koren S."/>
            <person name="Silverstein K.A.T."/>
            <person name="Beckman K.B."/>
            <person name="Gohl D.M."/>
        </authorList>
    </citation>
    <scope>NUCLEOTIDE SEQUENCE</scope>
    <source>
        <strain evidence="2">Duluth1</strain>
        <tissue evidence="2">Whole animal</tissue>
    </source>
</reference>
<protein>
    <submittedName>
        <fullName evidence="2">Uncharacterized protein</fullName>
    </submittedName>
</protein>
<feature type="compositionally biased region" description="Acidic residues" evidence="1">
    <location>
        <begin position="273"/>
        <end position="292"/>
    </location>
</feature>
<comment type="caution">
    <text evidence="2">The sequence shown here is derived from an EMBL/GenBank/DDBJ whole genome shotgun (WGS) entry which is preliminary data.</text>
</comment>
<feature type="compositionally biased region" description="Polar residues" evidence="1">
    <location>
        <begin position="200"/>
        <end position="231"/>
    </location>
</feature>
<accession>A0A9D4MX05</accession>
<feature type="region of interest" description="Disordered" evidence="1">
    <location>
        <begin position="1"/>
        <end position="93"/>
    </location>
</feature>
<feature type="compositionally biased region" description="Basic and acidic residues" evidence="1">
    <location>
        <begin position="640"/>
        <end position="657"/>
    </location>
</feature>
<keyword evidence="3" id="KW-1185">Reference proteome</keyword>
<dbReference type="OrthoDB" id="6153141at2759"/>
<feature type="region of interest" description="Disordered" evidence="1">
    <location>
        <begin position="193"/>
        <end position="306"/>
    </location>
</feature>
<evidence type="ECO:0000256" key="1">
    <source>
        <dbReference type="SAM" id="MobiDB-lite"/>
    </source>
</evidence>
<feature type="region of interest" description="Disordered" evidence="1">
    <location>
        <begin position="591"/>
        <end position="657"/>
    </location>
</feature>